<name>A0A0B7GWG2_TREPH</name>
<dbReference type="GeneID" id="58792181"/>
<dbReference type="InterPro" id="IPR012833">
    <property type="entry name" value="NrdD"/>
</dbReference>
<dbReference type="GO" id="GO:0008998">
    <property type="term" value="F:ribonucleoside-triphosphate reductase (thioredoxin) activity"/>
    <property type="evidence" value="ECO:0007669"/>
    <property type="project" value="InterPro"/>
</dbReference>
<dbReference type="RefSeq" id="WP_002698298.1">
    <property type="nucleotide sequence ID" value="NZ_CDNC01000015.1"/>
</dbReference>
<evidence type="ECO:0000313" key="3">
    <source>
        <dbReference type="Proteomes" id="UP000042527"/>
    </source>
</evidence>
<dbReference type="SUPFAM" id="SSF52833">
    <property type="entry name" value="Thioredoxin-like"/>
    <property type="match status" value="1"/>
</dbReference>
<dbReference type="Gene3D" id="3.40.30.10">
    <property type="entry name" value="Glutaredoxin"/>
    <property type="match status" value="1"/>
</dbReference>
<reference evidence="3" key="1">
    <citation type="submission" date="2015-01" db="EMBL/GenBank/DDBJ databases">
        <authorList>
            <person name="Manzoor Shahid"/>
            <person name="Zubair Saima"/>
        </authorList>
    </citation>
    <scope>NUCLEOTIDE SEQUENCE [LARGE SCALE GENOMIC DNA]</scope>
    <source>
        <strain evidence="3">V1</strain>
    </source>
</reference>
<proteinExistence type="predicted"/>
<protein>
    <recommendedName>
        <fullName evidence="1">Glutaredoxin domain-containing protein</fullName>
    </recommendedName>
</protein>
<dbReference type="Pfam" id="PF13597">
    <property type="entry name" value="NRDD"/>
    <property type="match status" value="1"/>
</dbReference>
<dbReference type="GO" id="GO:0006260">
    <property type="term" value="P:DNA replication"/>
    <property type="evidence" value="ECO:0007669"/>
    <property type="project" value="InterPro"/>
</dbReference>
<evidence type="ECO:0000259" key="1">
    <source>
        <dbReference type="Pfam" id="PF00462"/>
    </source>
</evidence>
<dbReference type="EMBL" id="CDNC01000015">
    <property type="protein sequence ID" value="CEM61902.1"/>
    <property type="molecule type" value="Genomic_DNA"/>
</dbReference>
<gene>
    <name evidence="2" type="ORF">TPHV1_220026</name>
</gene>
<dbReference type="InterPro" id="IPR002109">
    <property type="entry name" value="Glutaredoxin"/>
</dbReference>
<sequence length="170" mass="18916">MRTIAEIDAEIAKVKQDMVNVRGTETEVYARIVGYYRSVRNWNKGKKEEFKYRKMFDPLNPKIAECGFDLQQAEAKTENMPAGAFVESIELFVSPNCPKCPKVRDYCAQTAVPVTEINVSDSEGFEKAAAKEVCAAPTAILYGRDGQELARASSVEELHAFGLVRESIIA</sequence>
<dbReference type="InterPro" id="IPR036249">
    <property type="entry name" value="Thioredoxin-like_sf"/>
</dbReference>
<organism evidence="2 3">
    <name type="scientific">Treponema phagedenis</name>
    <dbReference type="NCBI Taxonomy" id="162"/>
    <lineage>
        <taxon>Bacteria</taxon>
        <taxon>Pseudomonadati</taxon>
        <taxon>Spirochaetota</taxon>
        <taxon>Spirochaetia</taxon>
        <taxon>Spirochaetales</taxon>
        <taxon>Treponemataceae</taxon>
        <taxon>Treponema</taxon>
    </lineage>
</organism>
<evidence type="ECO:0000313" key="2">
    <source>
        <dbReference type="EMBL" id="CEM61902.1"/>
    </source>
</evidence>
<dbReference type="Proteomes" id="UP000042527">
    <property type="component" value="Unassembled WGS sequence"/>
</dbReference>
<dbReference type="Pfam" id="PF00462">
    <property type="entry name" value="Glutaredoxin"/>
    <property type="match status" value="1"/>
</dbReference>
<feature type="domain" description="Glutaredoxin" evidence="1">
    <location>
        <begin position="89"/>
        <end position="131"/>
    </location>
</feature>
<accession>A0A0B7GWG2</accession>
<keyword evidence="3" id="KW-1185">Reference proteome</keyword>
<dbReference type="OrthoDB" id="359147at2"/>
<dbReference type="AlphaFoldDB" id="A0A0B7GWG2"/>